<dbReference type="GO" id="GO:0003700">
    <property type="term" value="F:DNA-binding transcription factor activity"/>
    <property type="evidence" value="ECO:0007669"/>
    <property type="project" value="InterPro"/>
</dbReference>
<gene>
    <name evidence="5" type="ORF">SAMN04489860_0384</name>
</gene>
<dbReference type="GO" id="GO:0003677">
    <property type="term" value="F:DNA binding"/>
    <property type="evidence" value="ECO:0007669"/>
    <property type="project" value="UniProtKB-KW"/>
</dbReference>
<dbReference type="PANTHER" id="PTHR38445:SF9">
    <property type="entry name" value="HTH-TYPE TRANSCRIPTIONAL REPRESSOR YTRA"/>
    <property type="match status" value="1"/>
</dbReference>
<keyword evidence="2 5" id="KW-0238">DNA-binding</keyword>
<dbReference type="Gene3D" id="1.10.10.10">
    <property type="entry name" value="Winged helix-like DNA-binding domain superfamily/Winged helix DNA-binding domain"/>
    <property type="match status" value="1"/>
</dbReference>
<evidence type="ECO:0000313" key="5">
    <source>
        <dbReference type="EMBL" id="SDR92038.1"/>
    </source>
</evidence>
<keyword evidence="6" id="KW-1185">Reference proteome</keyword>
<dbReference type="OrthoDB" id="4307011at2"/>
<dbReference type="STRING" id="545619.SAMN04489860_0384"/>
<dbReference type="InterPro" id="IPR036390">
    <property type="entry name" value="WH_DNA-bd_sf"/>
</dbReference>
<dbReference type="AlphaFoldDB" id="A0A1H1MZK5"/>
<dbReference type="EMBL" id="LT629776">
    <property type="protein sequence ID" value="SDR92038.1"/>
    <property type="molecule type" value="Genomic_DNA"/>
</dbReference>
<evidence type="ECO:0000256" key="2">
    <source>
        <dbReference type="ARBA" id="ARBA00023125"/>
    </source>
</evidence>
<accession>A0A1H1MZK5</accession>
<keyword evidence="1" id="KW-0805">Transcription regulation</keyword>
<evidence type="ECO:0000313" key="6">
    <source>
        <dbReference type="Proteomes" id="UP000185663"/>
    </source>
</evidence>
<dbReference type="Pfam" id="PF00392">
    <property type="entry name" value="GntR"/>
    <property type="match status" value="1"/>
</dbReference>
<dbReference type="InterPro" id="IPR036388">
    <property type="entry name" value="WH-like_DNA-bd_sf"/>
</dbReference>
<evidence type="ECO:0000256" key="3">
    <source>
        <dbReference type="ARBA" id="ARBA00023163"/>
    </source>
</evidence>
<reference evidence="5 6" key="1">
    <citation type="submission" date="2016-10" db="EMBL/GenBank/DDBJ databases">
        <authorList>
            <person name="de Groot N.N."/>
        </authorList>
    </citation>
    <scope>NUCLEOTIDE SEQUENCE [LARGE SCALE GENOMIC DNA]</scope>
    <source>
        <strain evidence="5 6">DSM 22126</strain>
    </source>
</reference>
<protein>
    <submittedName>
        <fullName evidence="5">DNA-binding transcriptional regulator YhcF, GntR family</fullName>
    </submittedName>
</protein>
<dbReference type="SUPFAM" id="SSF46785">
    <property type="entry name" value="Winged helix' DNA-binding domain"/>
    <property type="match status" value="1"/>
</dbReference>
<dbReference type="PANTHER" id="PTHR38445">
    <property type="entry name" value="HTH-TYPE TRANSCRIPTIONAL REPRESSOR YTRA"/>
    <property type="match status" value="1"/>
</dbReference>
<dbReference type="Proteomes" id="UP000185663">
    <property type="component" value="Chromosome I"/>
</dbReference>
<dbReference type="PROSITE" id="PS50949">
    <property type="entry name" value="HTH_GNTR"/>
    <property type="match status" value="1"/>
</dbReference>
<proteinExistence type="predicted"/>
<keyword evidence="3" id="KW-0804">Transcription</keyword>
<organism evidence="5 6">
    <name type="scientific">Paraoerskovia marina</name>
    <dbReference type="NCBI Taxonomy" id="545619"/>
    <lineage>
        <taxon>Bacteria</taxon>
        <taxon>Bacillati</taxon>
        <taxon>Actinomycetota</taxon>
        <taxon>Actinomycetes</taxon>
        <taxon>Micrococcales</taxon>
        <taxon>Cellulomonadaceae</taxon>
        <taxon>Paraoerskovia</taxon>
    </lineage>
</organism>
<feature type="domain" description="HTH gntR-type" evidence="4">
    <location>
        <begin position="11"/>
        <end position="79"/>
    </location>
</feature>
<dbReference type="RefSeq" id="WP_029251566.1">
    <property type="nucleotide sequence ID" value="NZ_LT629776.1"/>
</dbReference>
<dbReference type="SMART" id="SM00345">
    <property type="entry name" value="HTH_GNTR"/>
    <property type="match status" value="1"/>
</dbReference>
<evidence type="ECO:0000259" key="4">
    <source>
        <dbReference type="PROSITE" id="PS50949"/>
    </source>
</evidence>
<dbReference type="InterPro" id="IPR000524">
    <property type="entry name" value="Tscrpt_reg_HTH_GntR"/>
</dbReference>
<sequence>MTLTITLTDGASPSEEIEHQIREEITSGRLGVGTRLPSVRQLAADVGVAAGTVAKAYKRLEADGTVVTSGRGGTRVGERHGAAAQTVVARARELVRAARTEGADLDEAVRVLRAVWDD</sequence>
<dbReference type="CDD" id="cd07377">
    <property type="entry name" value="WHTH_GntR"/>
    <property type="match status" value="1"/>
</dbReference>
<evidence type="ECO:0000256" key="1">
    <source>
        <dbReference type="ARBA" id="ARBA00023015"/>
    </source>
</evidence>
<dbReference type="eggNOG" id="COG1725">
    <property type="taxonomic scope" value="Bacteria"/>
</dbReference>
<name>A0A1H1MZK5_9CELL</name>